<dbReference type="Gene3D" id="1.20.1050.140">
    <property type="match status" value="1"/>
</dbReference>
<reference evidence="3" key="1">
    <citation type="journal article" date="2014" name="Front. Microbiol.">
        <title>High frequency of phylogenetically diverse reductive dehalogenase-homologous genes in deep subseafloor sedimentary metagenomes.</title>
        <authorList>
            <person name="Kawai M."/>
            <person name="Futagami T."/>
            <person name="Toyoda A."/>
            <person name="Takaki Y."/>
            <person name="Nishi S."/>
            <person name="Hori S."/>
            <person name="Arai W."/>
            <person name="Tsubouchi T."/>
            <person name="Morono Y."/>
            <person name="Uchiyama I."/>
            <person name="Ito T."/>
            <person name="Fujiyama A."/>
            <person name="Inagaki F."/>
            <person name="Takami H."/>
        </authorList>
    </citation>
    <scope>NUCLEOTIDE SEQUENCE</scope>
    <source>
        <strain evidence="3">Expedition CK06-06</strain>
    </source>
</reference>
<feature type="domain" description="Cysteine-rich" evidence="2">
    <location>
        <begin position="1"/>
        <end position="80"/>
    </location>
</feature>
<gene>
    <name evidence="3" type="ORF">S03H2_35708</name>
</gene>
<organism evidence="3">
    <name type="scientific">marine sediment metagenome</name>
    <dbReference type="NCBI Taxonomy" id="412755"/>
    <lineage>
        <taxon>unclassified sequences</taxon>
        <taxon>metagenomes</taxon>
        <taxon>ecological metagenomes</taxon>
    </lineage>
</organism>
<feature type="non-terminal residue" evidence="3">
    <location>
        <position position="282"/>
    </location>
</feature>
<dbReference type="EMBL" id="BARU01021863">
    <property type="protein sequence ID" value="GAH50174.1"/>
    <property type="molecule type" value="Genomic_DNA"/>
</dbReference>
<evidence type="ECO:0000313" key="3">
    <source>
        <dbReference type="EMBL" id="GAH50174.1"/>
    </source>
</evidence>
<accession>X1H8J8</accession>
<name>X1H8J8_9ZZZZ</name>
<proteinExistence type="predicted"/>
<dbReference type="PANTHER" id="PTHR42947:SF1">
    <property type="entry name" value="COB--COM HETERODISULFIDE REDUCTASE SUBUNIT B 1"/>
    <property type="match status" value="1"/>
</dbReference>
<keyword evidence="1" id="KW-0560">Oxidoreductase</keyword>
<dbReference type="GO" id="GO:0016491">
    <property type="term" value="F:oxidoreductase activity"/>
    <property type="evidence" value="ECO:0007669"/>
    <property type="project" value="UniProtKB-KW"/>
</dbReference>
<evidence type="ECO:0000259" key="2">
    <source>
        <dbReference type="Pfam" id="PF02754"/>
    </source>
</evidence>
<comment type="caution">
    <text evidence="3">The sequence shown here is derived from an EMBL/GenBank/DDBJ whole genome shotgun (WGS) entry which is preliminary data.</text>
</comment>
<sequence>FPGCSSSEGTAVAYGLSTQAIASVLGMELIELEDWNCCGSTPYGSTDELEAVCIAARDLALAEKTGLDLVTPCSSCYTTLNRVNSLLREYPELKSKADECLAAAGLKYQGEVKVRHLFEVIYNDIGLKVIESKVVNPLHGLRVAPYYGCQLVRPEPGFDNPNNPQSLDHLIVSLGAELVPFPLKDGCCGGALIIPEPDLALGLIHKLLESAASNGAQCIVTVCPLCQTNLDAYQDMVNRKFRTKYNLPVLFFTQLLGLALGVEPKALALDKSIVSAEAVLSP</sequence>
<dbReference type="Pfam" id="PF02754">
    <property type="entry name" value="CCG"/>
    <property type="match status" value="2"/>
</dbReference>
<dbReference type="AlphaFoldDB" id="X1H8J8"/>
<feature type="domain" description="Cysteine-rich" evidence="2">
    <location>
        <begin position="143"/>
        <end position="231"/>
    </location>
</feature>
<protein>
    <recommendedName>
        <fullName evidence="2">Cysteine-rich domain-containing protein</fullName>
    </recommendedName>
</protein>
<evidence type="ECO:0000256" key="1">
    <source>
        <dbReference type="ARBA" id="ARBA00023002"/>
    </source>
</evidence>
<dbReference type="InterPro" id="IPR004017">
    <property type="entry name" value="Cys_rich_dom"/>
</dbReference>
<dbReference type="InterPro" id="IPR051278">
    <property type="entry name" value="HdrB/HdrD_reductase"/>
</dbReference>
<feature type="non-terminal residue" evidence="3">
    <location>
        <position position="1"/>
    </location>
</feature>
<dbReference type="PANTHER" id="PTHR42947">
    <property type="entry name" value="COB--COM HETERODISULFIDE REDUCTASE SUBUNIT B 1"/>
    <property type="match status" value="1"/>
</dbReference>